<evidence type="ECO:0000259" key="8">
    <source>
        <dbReference type="Pfam" id="PF01545"/>
    </source>
</evidence>
<keyword evidence="3" id="KW-0864">Zinc transport</keyword>
<comment type="subcellular location">
    <subcellularLocation>
        <location evidence="1">Membrane</location>
        <topology evidence="1">Multi-pass membrane protein</topology>
    </subcellularLocation>
</comment>
<dbReference type="RefSeq" id="WP_138729294.1">
    <property type="nucleotide sequence ID" value="NZ_SRMP02000050.1"/>
</dbReference>
<evidence type="ECO:0000256" key="4">
    <source>
        <dbReference type="ARBA" id="ARBA00022989"/>
    </source>
</evidence>
<keyword evidence="3" id="KW-0813">Transport</keyword>
<dbReference type="Pfam" id="PF01545">
    <property type="entry name" value="Cation_efflux"/>
    <property type="match status" value="1"/>
</dbReference>
<dbReference type="PANTHER" id="PTHR11562">
    <property type="entry name" value="CATION EFFLUX PROTEIN/ ZINC TRANSPORTER"/>
    <property type="match status" value="1"/>
</dbReference>
<feature type="transmembrane region" description="Helical" evidence="6">
    <location>
        <begin position="88"/>
        <end position="110"/>
    </location>
</feature>
<keyword evidence="2 6" id="KW-0812">Transmembrane</keyword>
<evidence type="ECO:0000313" key="9">
    <source>
        <dbReference type="EMBL" id="MFN0293522.1"/>
    </source>
</evidence>
<evidence type="ECO:0000256" key="5">
    <source>
        <dbReference type="ARBA" id="ARBA00023136"/>
    </source>
</evidence>
<protein>
    <submittedName>
        <fullName evidence="9">Cation transporter</fullName>
    </submittedName>
</protein>
<feature type="transmembrane region" description="Helical" evidence="6">
    <location>
        <begin position="182"/>
        <end position="199"/>
    </location>
</feature>
<feature type="transmembrane region" description="Helical" evidence="6">
    <location>
        <begin position="122"/>
        <end position="140"/>
    </location>
</feature>
<dbReference type="InterPro" id="IPR006121">
    <property type="entry name" value="HMA_dom"/>
</dbReference>
<keyword evidence="3" id="KW-0862">Zinc</keyword>
<evidence type="ECO:0000259" key="7">
    <source>
        <dbReference type="Pfam" id="PF00403"/>
    </source>
</evidence>
<keyword evidence="3" id="KW-0406">Ion transport</keyword>
<name>A0ABW9JM82_9SPHI</name>
<evidence type="ECO:0000256" key="2">
    <source>
        <dbReference type="ARBA" id="ARBA00022692"/>
    </source>
</evidence>
<dbReference type="SUPFAM" id="SSF161111">
    <property type="entry name" value="Cation efflux protein transmembrane domain-like"/>
    <property type="match status" value="1"/>
</dbReference>
<evidence type="ECO:0000313" key="10">
    <source>
        <dbReference type="Proteomes" id="UP001517367"/>
    </source>
</evidence>
<dbReference type="Pfam" id="PF00403">
    <property type="entry name" value="HMA"/>
    <property type="match status" value="1"/>
</dbReference>
<dbReference type="Proteomes" id="UP001517367">
    <property type="component" value="Unassembled WGS sequence"/>
</dbReference>
<feature type="domain" description="Cation efflux protein transmembrane" evidence="8">
    <location>
        <begin position="89"/>
        <end position="260"/>
    </location>
</feature>
<dbReference type="Gene3D" id="1.20.1510.10">
    <property type="entry name" value="Cation efflux protein transmembrane domain"/>
    <property type="match status" value="1"/>
</dbReference>
<dbReference type="InterPro" id="IPR036163">
    <property type="entry name" value="HMA_dom_sf"/>
</dbReference>
<evidence type="ECO:0000256" key="1">
    <source>
        <dbReference type="ARBA" id="ARBA00004141"/>
    </source>
</evidence>
<dbReference type="InterPro" id="IPR050681">
    <property type="entry name" value="CDF/SLC30A"/>
</dbReference>
<dbReference type="InterPro" id="IPR027469">
    <property type="entry name" value="Cation_efflux_TMD_sf"/>
</dbReference>
<dbReference type="EMBL" id="SRMP02000050">
    <property type="protein sequence ID" value="MFN0293522.1"/>
    <property type="molecule type" value="Genomic_DNA"/>
</dbReference>
<feature type="transmembrane region" description="Helical" evidence="6">
    <location>
        <begin position="220"/>
        <end position="237"/>
    </location>
</feature>
<sequence length="265" mass="29307">MKNSTFQIKRMDCSAEEQMVRMKLSDIAGIERLDFDLANRKLEVYHSGSIEQIASAIHELNLNDTYIGSEDAASVIPADSNDSHQRKLLWYVLLINAFFFVLEMTTGFISHSMGLVADSLDMLADALVYGLSLFAVGGSIIRKKKVAKVSGYFQFALAIMGFMEVIRRFFGYGETPEFRTMIIISLLALIGNAASLVILRRTKSDEAHIKASQIFTSNDVVINIGVMIAGVLVYFTTSRLPDLIVGTIVFAIVVRGAMSIMKLAK</sequence>
<keyword evidence="10" id="KW-1185">Reference proteome</keyword>
<keyword evidence="5 6" id="KW-0472">Membrane</keyword>
<proteinExistence type="predicted"/>
<feature type="domain" description="HMA" evidence="7">
    <location>
        <begin position="5"/>
        <end position="60"/>
    </location>
</feature>
<gene>
    <name evidence="9" type="ORF">E5L68_019235</name>
</gene>
<keyword evidence="4 6" id="KW-1133">Transmembrane helix</keyword>
<dbReference type="InterPro" id="IPR058533">
    <property type="entry name" value="Cation_efflux_TM"/>
</dbReference>
<dbReference type="CDD" id="cd00371">
    <property type="entry name" value="HMA"/>
    <property type="match status" value="1"/>
</dbReference>
<feature type="transmembrane region" description="Helical" evidence="6">
    <location>
        <begin position="243"/>
        <end position="264"/>
    </location>
</feature>
<dbReference type="SUPFAM" id="SSF55008">
    <property type="entry name" value="HMA, heavy metal-associated domain"/>
    <property type="match status" value="1"/>
</dbReference>
<evidence type="ECO:0000256" key="3">
    <source>
        <dbReference type="ARBA" id="ARBA00022906"/>
    </source>
</evidence>
<reference evidence="9 10" key="1">
    <citation type="submission" date="2024-12" db="EMBL/GenBank/DDBJ databases">
        <authorList>
            <person name="Hu S."/>
        </authorList>
    </citation>
    <scope>NUCLEOTIDE SEQUENCE [LARGE SCALE GENOMIC DNA]</scope>
    <source>
        <strain evidence="9 10">P-25</strain>
    </source>
</reference>
<comment type="caution">
    <text evidence="9">The sequence shown here is derived from an EMBL/GenBank/DDBJ whole genome shotgun (WGS) entry which is preliminary data.</text>
</comment>
<dbReference type="Gene3D" id="3.30.70.100">
    <property type="match status" value="1"/>
</dbReference>
<accession>A0ABW9JM82</accession>
<organism evidence="9 10">
    <name type="scientific">Pedobacter helvus</name>
    <dbReference type="NCBI Taxonomy" id="2563444"/>
    <lineage>
        <taxon>Bacteria</taxon>
        <taxon>Pseudomonadati</taxon>
        <taxon>Bacteroidota</taxon>
        <taxon>Sphingobacteriia</taxon>
        <taxon>Sphingobacteriales</taxon>
        <taxon>Sphingobacteriaceae</taxon>
        <taxon>Pedobacter</taxon>
    </lineage>
</organism>
<evidence type="ECO:0000256" key="6">
    <source>
        <dbReference type="SAM" id="Phobius"/>
    </source>
</evidence>
<dbReference type="PANTHER" id="PTHR11562:SF17">
    <property type="entry name" value="RE54080P-RELATED"/>
    <property type="match status" value="1"/>
</dbReference>
<feature type="transmembrane region" description="Helical" evidence="6">
    <location>
        <begin position="152"/>
        <end position="170"/>
    </location>
</feature>